<evidence type="ECO:0000313" key="3">
    <source>
        <dbReference type="Proteomes" id="UP001279734"/>
    </source>
</evidence>
<dbReference type="Proteomes" id="UP001279734">
    <property type="component" value="Unassembled WGS sequence"/>
</dbReference>
<keyword evidence="3" id="KW-1185">Reference proteome</keyword>
<protein>
    <recommendedName>
        <fullName evidence="4">Secreted protein</fullName>
    </recommendedName>
</protein>
<evidence type="ECO:0000313" key="2">
    <source>
        <dbReference type="EMBL" id="GMH21290.1"/>
    </source>
</evidence>
<name>A0AAD3T0Q1_NEPGR</name>
<feature type="chain" id="PRO_5041961674" description="Secreted protein" evidence="1">
    <location>
        <begin position="19"/>
        <end position="92"/>
    </location>
</feature>
<evidence type="ECO:0008006" key="4">
    <source>
        <dbReference type="Google" id="ProtNLM"/>
    </source>
</evidence>
<dbReference type="AlphaFoldDB" id="A0AAD3T0Q1"/>
<reference evidence="2" key="1">
    <citation type="submission" date="2023-05" db="EMBL/GenBank/DDBJ databases">
        <title>Nepenthes gracilis genome sequencing.</title>
        <authorList>
            <person name="Fukushima K."/>
        </authorList>
    </citation>
    <scope>NUCLEOTIDE SEQUENCE</scope>
    <source>
        <strain evidence="2">SING2019-196</strain>
    </source>
</reference>
<evidence type="ECO:0000256" key="1">
    <source>
        <dbReference type="SAM" id="SignalP"/>
    </source>
</evidence>
<gene>
    <name evidence="2" type="ORF">Nepgr_023132</name>
</gene>
<organism evidence="2 3">
    <name type="scientific">Nepenthes gracilis</name>
    <name type="common">Slender pitcher plant</name>
    <dbReference type="NCBI Taxonomy" id="150966"/>
    <lineage>
        <taxon>Eukaryota</taxon>
        <taxon>Viridiplantae</taxon>
        <taxon>Streptophyta</taxon>
        <taxon>Embryophyta</taxon>
        <taxon>Tracheophyta</taxon>
        <taxon>Spermatophyta</taxon>
        <taxon>Magnoliopsida</taxon>
        <taxon>eudicotyledons</taxon>
        <taxon>Gunneridae</taxon>
        <taxon>Pentapetalae</taxon>
        <taxon>Caryophyllales</taxon>
        <taxon>Nepenthaceae</taxon>
        <taxon>Nepenthes</taxon>
    </lineage>
</organism>
<sequence length="92" mass="9780">MVWLVLVFGAPLSKRAPACNEATQVMAKALVVAIRMMMAPSGCFVSYLCGFSICMVSTDDEDMIAAGVGCWPCGHFGSCQIAACAVLYFLKC</sequence>
<proteinExistence type="predicted"/>
<comment type="caution">
    <text evidence="2">The sequence shown here is derived from an EMBL/GenBank/DDBJ whole genome shotgun (WGS) entry which is preliminary data.</text>
</comment>
<feature type="signal peptide" evidence="1">
    <location>
        <begin position="1"/>
        <end position="18"/>
    </location>
</feature>
<accession>A0AAD3T0Q1</accession>
<keyword evidence="1" id="KW-0732">Signal</keyword>
<dbReference type="EMBL" id="BSYO01000023">
    <property type="protein sequence ID" value="GMH21290.1"/>
    <property type="molecule type" value="Genomic_DNA"/>
</dbReference>